<protein>
    <recommendedName>
        <fullName evidence="2">DUF7515 domain-containing protein</fullName>
    </recommendedName>
</protein>
<feature type="region of interest" description="Disordered" evidence="1">
    <location>
        <begin position="40"/>
        <end position="77"/>
    </location>
</feature>
<evidence type="ECO:0000256" key="1">
    <source>
        <dbReference type="SAM" id="MobiDB-lite"/>
    </source>
</evidence>
<feature type="compositionally biased region" description="Polar residues" evidence="1">
    <location>
        <begin position="41"/>
        <end position="59"/>
    </location>
</feature>
<dbReference type="Pfam" id="PF24359">
    <property type="entry name" value="DUF7515"/>
    <property type="match status" value="1"/>
</dbReference>
<keyword evidence="3" id="KW-1185">Reference proteome</keyword>
<evidence type="ECO:0000259" key="2">
    <source>
        <dbReference type="Pfam" id="PF24359"/>
    </source>
</evidence>
<dbReference type="AlphaFoldDB" id="A0A914GQ51"/>
<evidence type="ECO:0000313" key="4">
    <source>
        <dbReference type="WBParaSite" id="Gr19_v10_g10397.t1"/>
    </source>
</evidence>
<feature type="domain" description="DUF7515" evidence="2">
    <location>
        <begin position="103"/>
        <end position="184"/>
    </location>
</feature>
<dbReference type="WBParaSite" id="Gr19_v10_g10397.t1">
    <property type="protein sequence ID" value="Gr19_v10_g10397.t1"/>
    <property type="gene ID" value="Gr19_v10_g10397"/>
</dbReference>
<evidence type="ECO:0000313" key="3">
    <source>
        <dbReference type="Proteomes" id="UP000887572"/>
    </source>
</evidence>
<name>A0A914GQ51_GLORO</name>
<dbReference type="Proteomes" id="UP000887572">
    <property type="component" value="Unplaced"/>
</dbReference>
<sequence>MLLAGGVAAILGTDSAPGCERDREQAVGVAERLVVARNRRPMSSQQLAEAVAQQGQASKGGQCPHNAPGPHKRGNSEELEDLDLDSAGSGKSQQLELDITEAMIDDFCKIVYRAMIVTAKGRLYATDIALKTFSDLGIDPYKKAIDLGFTSFLAFLHSDYMKKYMEIDSSDGILNYRAIVTPELLKTIGHIKREQRTAFPELNKRSINYAQFRIVYSRDFLLRCAWSPYATLPPKDIREIVMRMGDIVAHFPRRRPFIKYC</sequence>
<organism evidence="3 4">
    <name type="scientific">Globodera rostochiensis</name>
    <name type="common">Golden nematode worm</name>
    <name type="synonym">Heterodera rostochiensis</name>
    <dbReference type="NCBI Taxonomy" id="31243"/>
    <lineage>
        <taxon>Eukaryota</taxon>
        <taxon>Metazoa</taxon>
        <taxon>Ecdysozoa</taxon>
        <taxon>Nematoda</taxon>
        <taxon>Chromadorea</taxon>
        <taxon>Rhabditida</taxon>
        <taxon>Tylenchina</taxon>
        <taxon>Tylenchomorpha</taxon>
        <taxon>Tylenchoidea</taxon>
        <taxon>Heteroderidae</taxon>
        <taxon>Heteroderinae</taxon>
        <taxon>Globodera</taxon>
    </lineage>
</organism>
<proteinExistence type="predicted"/>
<accession>A0A914GQ51</accession>
<reference evidence="4" key="1">
    <citation type="submission" date="2022-11" db="UniProtKB">
        <authorList>
            <consortium name="WormBaseParasite"/>
        </authorList>
    </citation>
    <scope>IDENTIFICATION</scope>
</reference>
<dbReference type="InterPro" id="IPR055937">
    <property type="entry name" value="DUF7515"/>
</dbReference>